<dbReference type="PANTHER" id="PTHR23019">
    <property type="entry name" value="NUCLEAR PORE MEMBRANE GLYCOPROTEIN GP210-RELATED"/>
    <property type="match status" value="1"/>
</dbReference>
<comment type="caution">
    <text evidence="2">The sequence shown here is derived from an EMBL/GenBank/DDBJ whole genome shotgun (WGS) entry which is preliminary data.</text>
</comment>
<organism evidence="2 3">
    <name type="scientific">Papaver atlanticum</name>
    <dbReference type="NCBI Taxonomy" id="357466"/>
    <lineage>
        <taxon>Eukaryota</taxon>
        <taxon>Viridiplantae</taxon>
        <taxon>Streptophyta</taxon>
        <taxon>Embryophyta</taxon>
        <taxon>Tracheophyta</taxon>
        <taxon>Spermatophyta</taxon>
        <taxon>Magnoliopsida</taxon>
        <taxon>Ranunculales</taxon>
        <taxon>Papaveraceae</taxon>
        <taxon>Papaveroideae</taxon>
        <taxon>Papaver</taxon>
    </lineage>
</organism>
<feature type="signal peptide" evidence="1">
    <location>
        <begin position="1"/>
        <end position="23"/>
    </location>
</feature>
<name>A0AAD4XTD3_9MAGN</name>
<dbReference type="PANTHER" id="PTHR23019:SF0">
    <property type="entry name" value="NUCLEAR PORE MEMBRANE GLYCOPROTEIN 210"/>
    <property type="match status" value="1"/>
</dbReference>
<dbReference type="InterPro" id="IPR045197">
    <property type="entry name" value="NUP210-like"/>
</dbReference>
<dbReference type="Proteomes" id="UP001202328">
    <property type="component" value="Unassembled WGS sequence"/>
</dbReference>
<evidence type="ECO:0000256" key="1">
    <source>
        <dbReference type="SAM" id="SignalP"/>
    </source>
</evidence>
<proteinExistence type="predicted"/>
<gene>
    <name evidence="2" type="ORF">MKW98_007250</name>
</gene>
<reference evidence="2" key="1">
    <citation type="submission" date="2022-04" db="EMBL/GenBank/DDBJ databases">
        <title>A functionally conserved STORR gene fusion in Papaver species that diverged 16.8 million years ago.</title>
        <authorList>
            <person name="Catania T."/>
        </authorList>
    </citation>
    <scope>NUCLEOTIDE SEQUENCE</scope>
    <source>
        <strain evidence="2">S-188037</strain>
    </source>
</reference>
<evidence type="ECO:0000313" key="3">
    <source>
        <dbReference type="Proteomes" id="UP001202328"/>
    </source>
</evidence>
<keyword evidence="1" id="KW-0732">Signal</keyword>
<dbReference type="AlphaFoldDB" id="A0AAD4XTD3"/>
<sequence length="250" mass="27787">MVLLGLLLLVVDLLLLEVIVVLSYQSAKHSHEAPVYGALDTMYLSYSDEKDLGFLDVVYGRSSGKTKVVVSFFCDFISESFTLSKTYTASASLWVVSYPPISLGAWIKTSDNSNLGCIQAKDRTSGRAEISSCVSVAEVAQVRVTSKEFTFYVADLAVGAELDLLIHYRDALGSLFHEAYDAVQIDADTNYPGERAKAKLMKIGQGIETRFGRKGSFCYSYCRMIFPSPPLENRIYLMCLLISWLHNDFC</sequence>
<protein>
    <submittedName>
        <fullName evidence="2">Uncharacterized protein</fullName>
    </submittedName>
</protein>
<keyword evidence="3" id="KW-1185">Reference proteome</keyword>
<dbReference type="EMBL" id="JAJJMB010003724">
    <property type="protein sequence ID" value="KAI3945901.1"/>
    <property type="molecule type" value="Genomic_DNA"/>
</dbReference>
<accession>A0AAD4XTD3</accession>
<feature type="chain" id="PRO_5042233739" evidence="1">
    <location>
        <begin position="24"/>
        <end position="250"/>
    </location>
</feature>
<evidence type="ECO:0000313" key="2">
    <source>
        <dbReference type="EMBL" id="KAI3945901.1"/>
    </source>
</evidence>